<gene>
    <name evidence="6" type="ORF">D5F11_019430</name>
</gene>
<evidence type="ECO:0000313" key="6">
    <source>
        <dbReference type="EMBL" id="RST58120.1"/>
    </source>
</evidence>
<dbReference type="PANTHER" id="PTHR43609:SF1">
    <property type="entry name" value="ACETYL-COA HYDROLASE"/>
    <property type="match status" value="1"/>
</dbReference>
<feature type="domain" description="Acetyl-CoA hydrolase/transferase C-terminal" evidence="5">
    <location>
        <begin position="325"/>
        <end position="465"/>
    </location>
</feature>
<dbReference type="InterPro" id="IPR017821">
    <property type="entry name" value="Succinate_CoA_transferase"/>
</dbReference>
<dbReference type="SUPFAM" id="SSF100950">
    <property type="entry name" value="NagB/RpiA/CoA transferase-like"/>
    <property type="match status" value="2"/>
</dbReference>
<dbReference type="GO" id="GO:0003986">
    <property type="term" value="F:acetyl-CoA hydrolase activity"/>
    <property type="evidence" value="ECO:0007669"/>
    <property type="project" value="TreeGrafter"/>
</dbReference>
<protein>
    <submittedName>
        <fullName evidence="6">Acetyl-CoA hydrolase/transferase family protein</fullName>
    </submittedName>
</protein>
<proteinExistence type="inferred from homology"/>
<keyword evidence="6" id="KW-0808">Transferase</keyword>
<dbReference type="GO" id="GO:0006083">
    <property type="term" value="P:acetate metabolic process"/>
    <property type="evidence" value="ECO:0007669"/>
    <property type="project" value="InterPro"/>
</dbReference>
<dbReference type="InterPro" id="IPR037171">
    <property type="entry name" value="NagB/RpiA_transferase-like"/>
</dbReference>
<dbReference type="InterPro" id="IPR046433">
    <property type="entry name" value="ActCoA_hydro"/>
</dbReference>
<feature type="binding site" evidence="3">
    <location>
        <position position="380"/>
    </location>
    <ligand>
        <name>CoA</name>
        <dbReference type="ChEBI" id="CHEBI:57287"/>
    </ligand>
</feature>
<keyword evidence="6" id="KW-0378">Hydrolase</keyword>
<dbReference type="FunFam" id="3.40.1080.20:FF:000001">
    <property type="entry name" value="Acetyl-CoA hydrolase Ach1"/>
    <property type="match status" value="1"/>
</dbReference>
<dbReference type="GO" id="GO:0008775">
    <property type="term" value="F:acetate CoA-transferase activity"/>
    <property type="evidence" value="ECO:0007669"/>
    <property type="project" value="InterPro"/>
</dbReference>
<dbReference type="AlphaFoldDB" id="A0A429X438"/>
<dbReference type="InterPro" id="IPR026888">
    <property type="entry name" value="AcetylCoA_hyd_C"/>
</dbReference>
<dbReference type="Pfam" id="PF02550">
    <property type="entry name" value="AcetylCoA_hydro"/>
    <property type="match status" value="1"/>
</dbReference>
<dbReference type="Gene3D" id="3.30.750.70">
    <property type="entry name" value="4-hydroxybutyrate coenzyme like domains"/>
    <property type="match status" value="1"/>
</dbReference>
<feature type="binding site" evidence="3">
    <location>
        <begin position="265"/>
        <end position="269"/>
    </location>
    <ligand>
        <name>CoA</name>
        <dbReference type="ChEBI" id="CHEBI:57287"/>
    </ligand>
</feature>
<dbReference type="Gene3D" id="3.40.1080.20">
    <property type="entry name" value="Acetyl-CoA hydrolase/transferase C-terminal domain"/>
    <property type="match status" value="1"/>
</dbReference>
<evidence type="ECO:0000259" key="5">
    <source>
        <dbReference type="Pfam" id="PF13336"/>
    </source>
</evidence>
<dbReference type="Gene3D" id="3.40.1080.10">
    <property type="entry name" value="Glutaconate Coenzyme A-transferase"/>
    <property type="match status" value="1"/>
</dbReference>
<feature type="binding site" evidence="3">
    <location>
        <position position="384"/>
    </location>
    <ligand>
        <name>CoA</name>
        <dbReference type="ChEBI" id="CHEBI:57287"/>
    </ligand>
</feature>
<evidence type="ECO:0000313" key="7">
    <source>
        <dbReference type="Proteomes" id="UP000287296"/>
    </source>
</evidence>
<feature type="active site" description="5-glutamyl coenzyme A thioester intermediate" evidence="2">
    <location>
        <position position="290"/>
    </location>
</feature>
<dbReference type="OrthoDB" id="9801795at2"/>
<reference evidence="6 7" key="1">
    <citation type="submission" date="2018-12" db="EMBL/GenBank/DDBJ databases">
        <authorList>
            <person name="Sun L."/>
            <person name="Chen Z."/>
        </authorList>
    </citation>
    <scope>NUCLEOTIDE SEQUENCE [LARGE SCALE GENOMIC DNA]</scope>
    <source>
        <strain evidence="6 7">LMG 29736</strain>
    </source>
</reference>
<organism evidence="6 7">
    <name type="scientific">Siminovitchia terrae</name>
    <name type="common">Bacillus terrae</name>
    <dbReference type="NCBI Taxonomy" id="1914933"/>
    <lineage>
        <taxon>Bacteria</taxon>
        <taxon>Bacillati</taxon>
        <taxon>Bacillota</taxon>
        <taxon>Bacilli</taxon>
        <taxon>Bacillales</taxon>
        <taxon>Bacillaceae</taxon>
        <taxon>Siminovitchia</taxon>
    </lineage>
</organism>
<dbReference type="PANTHER" id="PTHR43609">
    <property type="entry name" value="ACETYL-COA HYDROLASE"/>
    <property type="match status" value="1"/>
</dbReference>
<dbReference type="NCBIfam" id="TIGR03458">
    <property type="entry name" value="YgfH_subfam"/>
    <property type="match status" value="1"/>
</dbReference>
<comment type="similarity">
    <text evidence="1">Belongs to the acetyl-CoA hydrolase/transferase family.</text>
</comment>
<evidence type="ECO:0000259" key="4">
    <source>
        <dbReference type="Pfam" id="PF02550"/>
    </source>
</evidence>
<evidence type="ECO:0000256" key="3">
    <source>
        <dbReference type="PIRSR" id="PIRSR617821-2"/>
    </source>
</evidence>
<evidence type="ECO:0000256" key="2">
    <source>
        <dbReference type="PIRSR" id="PIRSR617821-1"/>
    </source>
</evidence>
<dbReference type="GO" id="GO:0006084">
    <property type="term" value="P:acetyl-CoA metabolic process"/>
    <property type="evidence" value="ECO:0007669"/>
    <property type="project" value="InterPro"/>
</dbReference>
<accession>A0A429X438</accession>
<dbReference type="FunFam" id="3.30.750.70:FF:000002">
    <property type="entry name" value="Acetyl-CoA hydrolase Ach1"/>
    <property type="match status" value="1"/>
</dbReference>
<dbReference type="InterPro" id="IPR003702">
    <property type="entry name" value="ActCoA_hydro_N"/>
</dbReference>
<name>A0A429X438_SIMTE</name>
<feature type="binding site" evidence="3">
    <location>
        <position position="404"/>
    </location>
    <ligand>
        <name>CoA</name>
        <dbReference type="ChEBI" id="CHEBI:57287"/>
    </ligand>
</feature>
<dbReference type="InterPro" id="IPR038460">
    <property type="entry name" value="AcetylCoA_hyd_C_sf"/>
</dbReference>
<comment type="caution">
    <text evidence="6">The sequence shown here is derived from an EMBL/GenBank/DDBJ whole genome shotgun (WGS) entry which is preliminary data.</text>
</comment>
<dbReference type="EMBL" id="QYTW02000024">
    <property type="protein sequence ID" value="RST58120.1"/>
    <property type="molecule type" value="Genomic_DNA"/>
</dbReference>
<evidence type="ECO:0000256" key="1">
    <source>
        <dbReference type="ARBA" id="ARBA00009632"/>
    </source>
</evidence>
<dbReference type="FunFam" id="3.40.1080.10:FF:000004">
    <property type="entry name" value="Acetyl-CoA hydrolase"/>
    <property type="match status" value="1"/>
</dbReference>
<dbReference type="Proteomes" id="UP000287296">
    <property type="component" value="Unassembled WGS sequence"/>
</dbReference>
<feature type="domain" description="Acetyl-CoA hydrolase/transferase N-terminal" evidence="4">
    <location>
        <begin position="14"/>
        <end position="171"/>
    </location>
</feature>
<dbReference type="RefSeq" id="WP_120119572.1">
    <property type="nucleotide sequence ID" value="NZ_QYTW02000024.1"/>
</dbReference>
<sequence length="512" mass="57009">MGKQYDRIRDPRLKNRVVSAEEAASWIKDGMTLGLSGFTRAGDVKAVPFALLERAREEEIKVNIFTGASLGSDIDKVFAEAGIIHKRLPFQADSTMRKKINEGELLFVDHHLSHTAEYVRANTISPIDIAILEAISITEDGMVIPTTSIGNSLSFAEHAKAIIIEINMAQPELLEGLHDLYDPEKQGERSPIQLTTVADRIGTIGIPVDPDKVKGIVFTDQLDSPSNIVEPDHETEIMAQHLISFLRSEIKKGRLTEHLAPLQSGIGSVANAVLYGMLNSEFKDLEVYSEVLQDAVFDLIDAGKVNFASCCSITLSEKKMKQVFDHFEIYREKLIMRPQELSNHPEIIRRLGLISINTALEFDIYGNVNSTHVSGTKMMNGIGGSGDFARNARLAIFVTKSIAKNGDISSIVPFVSHVDHTEHDVDIVVTEQGYADLRGLAPRERAPLIIQNCAHPMYRDQLLAYYEEALERGGQTPHVLEKAFSWHTNYSKYGTMLEKQNNHNEARLQCSF</sequence>
<dbReference type="Pfam" id="PF13336">
    <property type="entry name" value="AcetylCoA_hyd_C"/>
    <property type="match status" value="1"/>
</dbReference>